<dbReference type="Pfam" id="PF17853">
    <property type="entry name" value="GGDEF_2"/>
    <property type="match status" value="1"/>
</dbReference>
<dbReference type="RefSeq" id="WP_191276055.1">
    <property type="nucleotide sequence ID" value="NZ_BNDS01000024.1"/>
</dbReference>
<dbReference type="PANTHER" id="PTHR33744:SF1">
    <property type="entry name" value="DNA-BINDING TRANSCRIPTIONAL ACTIVATOR ADER"/>
    <property type="match status" value="1"/>
</dbReference>
<dbReference type="InterPro" id="IPR012914">
    <property type="entry name" value="PucR_dom"/>
</dbReference>
<dbReference type="Proteomes" id="UP000637074">
    <property type="component" value="Unassembled WGS sequence"/>
</dbReference>
<evidence type="ECO:0000259" key="3">
    <source>
        <dbReference type="Pfam" id="PF13556"/>
    </source>
</evidence>
<dbReference type="EMBL" id="BNDS01000024">
    <property type="protein sequence ID" value="GHI00555.1"/>
    <property type="molecule type" value="Genomic_DNA"/>
</dbReference>
<gene>
    <name evidence="5" type="primary">pucR</name>
    <name evidence="5" type="ORF">AM1BK_40970</name>
</gene>
<feature type="domain" description="CdaR GGDEF-like" evidence="4">
    <location>
        <begin position="295"/>
        <end position="433"/>
    </location>
</feature>
<feature type="domain" description="PucR C-terminal helix-turn-helix" evidence="3">
    <location>
        <begin position="486"/>
        <end position="544"/>
    </location>
</feature>
<feature type="domain" description="Purine catabolism PurC-like" evidence="2">
    <location>
        <begin position="6"/>
        <end position="123"/>
    </location>
</feature>
<evidence type="ECO:0000256" key="1">
    <source>
        <dbReference type="ARBA" id="ARBA00006754"/>
    </source>
</evidence>
<dbReference type="Pfam" id="PF13556">
    <property type="entry name" value="HTH_30"/>
    <property type="match status" value="1"/>
</dbReference>
<dbReference type="Gene3D" id="1.10.10.2840">
    <property type="entry name" value="PucR C-terminal helix-turn-helix domain"/>
    <property type="match status" value="1"/>
</dbReference>
<dbReference type="InterPro" id="IPR051448">
    <property type="entry name" value="CdaR-like_regulators"/>
</dbReference>
<dbReference type="InterPro" id="IPR041522">
    <property type="entry name" value="CdaR_GGDEF"/>
</dbReference>
<evidence type="ECO:0000313" key="6">
    <source>
        <dbReference type="Proteomes" id="UP000637074"/>
    </source>
</evidence>
<comment type="similarity">
    <text evidence="1">Belongs to the CdaR family.</text>
</comment>
<organism evidence="5 6">
    <name type="scientific">Neobacillus kokaensis</name>
    <dbReference type="NCBI Taxonomy" id="2759023"/>
    <lineage>
        <taxon>Bacteria</taxon>
        <taxon>Bacillati</taxon>
        <taxon>Bacillota</taxon>
        <taxon>Bacilli</taxon>
        <taxon>Bacillales</taxon>
        <taxon>Bacillaceae</taxon>
        <taxon>Neobacillus</taxon>
    </lineage>
</organism>
<reference evidence="5 6" key="1">
    <citation type="journal article" date="2022" name="Int. J. Syst. Evol. Microbiol.">
        <title>Neobacillus kokaensis sp. nov., isolated from soil.</title>
        <authorList>
            <person name="Yuki K."/>
            <person name="Matsubara H."/>
            <person name="Yamaguchi S."/>
        </authorList>
    </citation>
    <scope>NUCLEOTIDE SEQUENCE [LARGE SCALE GENOMIC DNA]</scope>
    <source>
        <strain evidence="5 6">LOB 377</strain>
    </source>
</reference>
<accession>A0ABQ3N767</accession>
<evidence type="ECO:0000313" key="5">
    <source>
        <dbReference type="EMBL" id="GHI00555.1"/>
    </source>
</evidence>
<name>A0ABQ3N767_9BACI</name>
<sequence length="550" mass="63790">MKTVEDLLMVDVFQEAHIIAGQTGLNRKVESIEISETPDVMHFLAENSLLLTTGYAFRDNPITLCDLISQINELPCAGIAIKLRRFIDKVPQEVIDLANKLDFPIIQIPISLTLGAVAHQLLSFLWNNQIEELFYAIHIHKKFTNLMIKGYNLQALVENLGSSIKSPILLLDPMGDITSFSHHFQKNKTKAMMENVSELIKSNIEYYRNKTEFHIQNANTLNGDISIKIFHVKTMHSYPYFLIIFDPEKLPYPSSQLAIEQASTVISFTLLKSEAIRDYTRLLENNFFASLVDGNILNKEEIIHSGKQYGLVDNHKYVCIVCKLDVDKQNLFQQISDVMTKLYEYFYKFLEKSFKYLDAKKIVFMKDSHFVILLQFPMNINDPSKSIIEKSLEEFQHNASLNLKLSFSFGVSNLFNNVTDIPISYSEALEALKKGFDLFQHKFIYFYETKQLKEMIRLIPEENLLEFYENTLLSLAYPKTKDEEDLINTLIVYLDNYCEIALTSRKLYIHRNTVKYRITKCEEILGYSVHDSQNSLQLRMALLIRSFFLK</sequence>
<proteinExistence type="inferred from homology"/>
<comment type="caution">
    <text evidence="5">The sequence shown here is derived from an EMBL/GenBank/DDBJ whole genome shotgun (WGS) entry which is preliminary data.</text>
</comment>
<dbReference type="Pfam" id="PF07905">
    <property type="entry name" value="PucR"/>
    <property type="match status" value="1"/>
</dbReference>
<dbReference type="InterPro" id="IPR042070">
    <property type="entry name" value="PucR_C-HTH_sf"/>
</dbReference>
<dbReference type="InterPro" id="IPR025736">
    <property type="entry name" value="PucR_C-HTH_dom"/>
</dbReference>
<protein>
    <submittedName>
        <fullName evidence="5">Purine catabolism regulatory protein</fullName>
    </submittedName>
</protein>
<dbReference type="PANTHER" id="PTHR33744">
    <property type="entry name" value="CARBOHYDRATE DIACID REGULATOR"/>
    <property type="match status" value="1"/>
</dbReference>
<evidence type="ECO:0000259" key="2">
    <source>
        <dbReference type="Pfam" id="PF07905"/>
    </source>
</evidence>
<evidence type="ECO:0000259" key="4">
    <source>
        <dbReference type="Pfam" id="PF17853"/>
    </source>
</evidence>
<keyword evidence="6" id="KW-1185">Reference proteome</keyword>